<dbReference type="PROSITE" id="PS50928">
    <property type="entry name" value="ABC_TM1"/>
    <property type="match status" value="1"/>
</dbReference>
<dbReference type="Pfam" id="PF00528">
    <property type="entry name" value="BPD_transp_1"/>
    <property type="match status" value="1"/>
</dbReference>
<organism evidence="9 10">
    <name type="scientific">Pararhizobium mangrovi</name>
    <dbReference type="NCBI Taxonomy" id="2590452"/>
    <lineage>
        <taxon>Bacteria</taxon>
        <taxon>Pseudomonadati</taxon>
        <taxon>Pseudomonadota</taxon>
        <taxon>Alphaproteobacteria</taxon>
        <taxon>Hyphomicrobiales</taxon>
        <taxon>Rhizobiaceae</taxon>
        <taxon>Rhizobium/Agrobacterium group</taxon>
        <taxon>Pararhizobium</taxon>
    </lineage>
</organism>
<dbReference type="AlphaFoldDB" id="A0A506TXR7"/>
<keyword evidence="3" id="KW-1003">Cell membrane</keyword>
<reference evidence="9 10" key="1">
    <citation type="submission" date="2019-06" db="EMBL/GenBank/DDBJ databases">
        <authorList>
            <person name="Li M."/>
        </authorList>
    </citation>
    <scope>NUCLEOTIDE SEQUENCE [LARGE SCALE GENOMIC DNA]</scope>
    <source>
        <strain evidence="9 10">BGMRC6574</strain>
    </source>
</reference>
<keyword evidence="10" id="KW-1185">Reference proteome</keyword>
<dbReference type="Gene3D" id="1.10.3720.10">
    <property type="entry name" value="MetI-like"/>
    <property type="match status" value="1"/>
</dbReference>
<feature type="transmembrane region" description="Helical" evidence="7">
    <location>
        <begin position="182"/>
        <end position="207"/>
    </location>
</feature>
<keyword evidence="4 7" id="KW-0812">Transmembrane</keyword>
<keyword evidence="2 7" id="KW-0813">Transport</keyword>
<dbReference type="EMBL" id="VHLH01000057">
    <property type="protein sequence ID" value="TPW25751.1"/>
    <property type="molecule type" value="Genomic_DNA"/>
</dbReference>
<protein>
    <submittedName>
        <fullName evidence="9">Carbohydrate ABC transporter permease</fullName>
    </submittedName>
</protein>
<evidence type="ECO:0000256" key="6">
    <source>
        <dbReference type="ARBA" id="ARBA00023136"/>
    </source>
</evidence>
<evidence type="ECO:0000256" key="5">
    <source>
        <dbReference type="ARBA" id="ARBA00022989"/>
    </source>
</evidence>
<dbReference type="InterPro" id="IPR000515">
    <property type="entry name" value="MetI-like"/>
</dbReference>
<dbReference type="GO" id="GO:0055085">
    <property type="term" value="P:transmembrane transport"/>
    <property type="evidence" value="ECO:0007669"/>
    <property type="project" value="InterPro"/>
</dbReference>
<dbReference type="OrthoDB" id="9815445at2"/>
<evidence type="ECO:0000256" key="7">
    <source>
        <dbReference type="RuleBase" id="RU363032"/>
    </source>
</evidence>
<dbReference type="PANTHER" id="PTHR32243">
    <property type="entry name" value="MALTOSE TRANSPORT SYSTEM PERMEASE-RELATED"/>
    <property type="match status" value="1"/>
</dbReference>
<feature type="transmembrane region" description="Helical" evidence="7">
    <location>
        <begin position="138"/>
        <end position="161"/>
    </location>
</feature>
<comment type="subcellular location">
    <subcellularLocation>
        <location evidence="1 7">Cell membrane</location>
        <topology evidence="1 7">Multi-pass membrane protein</topology>
    </subcellularLocation>
</comment>
<evidence type="ECO:0000313" key="10">
    <source>
        <dbReference type="Proteomes" id="UP000320314"/>
    </source>
</evidence>
<feature type="transmembrane region" description="Helical" evidence="7">
    <location>
        <begin position="9"/>
        <end position="30"/>
    </location>
</feature>
<keyword evidence="6 7" id="KW-0472">Membrane</keyword>
<keyword evidence="5 7" id="KW-1133">Transmembrane helix</keyword>
<feature type="transmembrane region" description="Helical" evidence="7">
    <location>
        <begin position="105"/>
        <end position="126"/>
    </location>
</feature>
<sequence length="275" mass="30019">MTTARPRIALYTLVVLSAVISFLPIVWLILTSLKTSTGIYAWPPQYLPQPFTLENYINIITNTPELLLYVVNSFIVGIGCTAASLALGGLAGYALSRLRIRGARVMMVAILAVTMFPPVSLLPSLFQTFLELGLLNTYTGLIIAHTGLFLPFTVWMLASYFATLPAEIEEAARMDGMGFFRIFRSIVIPLSWPGFVATGLIVFIFSWNEFPLALVLMTQNSMRTAPVGISLYPGEYAFPWETISTATVIAIIPILVITAIFQKQIVGGLTAGAGK</sequence>
<dbReference type="PANTHER" id="PTHR32243:SF18">
    <property type="entry name" value="INNER MEMBRANE ABC TRANSPORTER PERMEASE PROTEIN YCJP"/>
    <property type="match status" value="1"/>
</dbReference>
<gene>
    <name evidence="9" type="ORF">FJU11_18030</name>
</gene>
<evidence type="ECO:0000256" key="3">
    <source>
        <dbReference type="ARBA" id="ARBA00022475"/>
    </source>
</evidence>
<dbReference type="CDD" id="cd06261">
    <property type="entry name" value="TM_PBP2"/>
    <property type="match status" value="1"/>
</dbReference>
<evidence type="ECO:0000256" key="2">
    <source>
        <dbReference type="ARBA" id="ARBA00022448"/>
    </source>
</evidence>
<dbReference type="Proteomes" id="UP000320314">
    <property type="component" value="Unassembled WGS sequence"/>
</dbReference>
<feature type="transmembrane region" description="Helical" evidence="7">
    <location>
        <begin position="66"/>
        <end position="93"/>
    </location>
</feature>
<accession>A0A506TXR7</accession>
<proteinExistence type="inferred from homology"/>
<feature type="transmembrane region" description="Helical" evidence="7">
    <location>
        <begin position="242"/>
        <end position="261"/>
    </location>
</feature>
<comment type="similarity">
    <text evidence="7">Belongs to the binding-protein-dependent transport system permease family.</text>
</comment>
<dbReference type="RefSeq" id="WP_141168463.1">
    <property type="nucleotide sequence ID" value="NZ_VHLH01000057.1"/>
</dbReference>
<evidence type="ECO:0000313" key="9">
    <source>
        <dbReference type="EMBL" id="TPW25751.1"/>
    </source>
</evidence>
<evidence type="ECO:0000256" key="1">
    <source>
        <dbReference type="ARBA" id="ARBA00004651"/>
    </source>
</evidence>
<dbReference type="InterPro" id="IPR035906">
    <property type="entry name" value="MetI-like_sf"/>
</dbReference>
<evidence type="ECO:0000256" key="4">
    <source>
        <dbReference type="ARBA" id="ARBA00022692"/>
    </source>
</evidence>
<comment type="caution">
    <text evidence="9">The sequence shown here is derived from an EMBL/GenBank/DDBJ whole genome shotgun (WGS) entry which is preliminary data.</text>
</comment>
<name>A0A506TXR7_9HYPH</name>
<dbReference type="SUPFAM" id="SSF161098">
    <property type="entry name" value="MetI-like"/>
    <property type="match status" value="1"/>
</dbReference>
<evidence type="ECO:0000259" key="8">
    <source>
        <dbReference type="PROSITE" id="PS50928"/>
    </source>
</evidence>
<dbReference type="GO" id="GO:0005886">
    <property type="term" value="C:plasma membrane"/>
    <property type="evidence" value="ECO:0007669"/>
    <property type="project" value="UniProtKB-SubCell"/>
</dbReference>
<dbReference type="InterPro" id="IPR050901">
    <property type="entry name" value="BP-dep_ABC_trans_perm"/>
</dbReference>
<feature type="domain" description="ABC transmembrane type-1" evidence="8">
    <location>
        <begin position="70"/>
        <end position="261"/>
    </location>
</feature>